<dbReference type="EMBL" id="OW240917">
    <property type="protein sequence ID" value="CAH2302286.1"/>
    <property type="molecule type" value="Genomic_DNA"/>
</dbReference>
<feature type="compositionally biased region" description="Basic and acidic residues" evidence="1">
    <location>
        <begin position="1"/>
        <end position="19"/>
    </location>
</feature>
<name>A0AAD1SMZ1_PELCU</name>
<accession>A0AAD1SMZ1</accession>
<feature type="region of interest" description="Disordered" evidence="1">
    <location>
        <begin position="1"/>
        <end position="48"/>
    </location>
</feature>
<organism evidence="2 3">
    <name type="scientific">Pelobates cultripes</name>
    <name type="common">Western spadefoot toad</name>
    <dbReference type="NCBI Taxonomy" id="61616"/>
    <lineage>
        <taxon>Eukaryota</taxon>
        <taxon>Metazoa</taxon>
        <taxon>Chordata</taxon>
        <taxon>Craniata</taxon>
        <taxon>Vertebrata</taxon>
        <taxon>Euteleostomi</taxon>
        <taxon>Amphibia</taxon>
        <taxon>Batrachia</taxon>
        <taxon>Anura</taxon>
        <taxon>Pelobatoidea</taxon>
        <taxon>Pelobatidae</taxon>
        <taxon>Pelobates</taxon>
    </lineage>
</organism>
<dbReference type="AlphaFoldDB" id="A0AAD1SMZ1"/>
<protein>
    <submittedName>
        <fullName evidence="2">Uncharacterized protein</fullName>
    </submittedName>
</protein>
<feature type="compositionally biased region" description="Polar residues" evidence="1">
    <location>
        <begin position="20"/>
        <end position="29"/>
    </location>
</feature>
<evidence type="ECO:0000313" key="3">
    <source>
        <dbReference type="Proteomes" id="UP001295444"/>
    </source>
</evidence>
<keyword evidence="3" id="KW-1185">Reference proteome</keyword>
<dbReference type="Proteomes" id="UP001295444">
    <property type="component" value="Chromosome 06"/>
</dbReference>
<evidence type="ECO:0000256" key="1">
    <source>
        <dbReference type="SAM" id="MobiDB-lite"/>
    </source>
</evidence>
<reference evidence="2" key="1">
    <citation type="submission" date="2022-03" db="EMBL/GenBank/DDBJ databases">
        <authorList>
            <person name="Alioto T."/>
            <person name="Alioto T."/>
            <person name="Gomez Garrido J."/>
        </authorList>
    </citation>
    <scope>NUCLEOTIDE SEQUENCE</scope>
</reference>
<evidence type="ECO:0000313" key="2">
    <source>
        <dbReference type="EMBL" id="CAH2302286.1"/>
    </source>
</evidence>
<proteinExistence type="predicted"/>
<sequence length="113" mass="12744">MEETCPRLRVEHSWREASITEKTSSQTGQGLKGPPPWTKVSNKGKRNERLTFRSGRYLAGVLVDRTARCPISMKSRVRVPTRGKQERSLQIVLVFLNVLNSSQPANQVVLSPK</sequence>
<gene>
    <name evidence="2" type="ORF">PECUL_23A053770</name>
</gene>